<name>A0AAD4VF82_PRUDU</name>
<dbReference type="Proteomes" id="UP001054821">
    <property type="component" value="Chromosome 6"/>
</dbReference>
<reference evidence="2 3" key="1">
    <citation type="journal article" date="2022" name="G3 (Bethesda)">
        <title>Whole-genome sequence and methylome profiling of the almond [Prunus dulcis (Mill.) D.A. Webb] cultivar 'Nonpareil'.</title>
        <authorList>
            <person name="D'Amico-Willman K.M."/>
            <person name="Ouma W.Z."/>
            <person name="Meulia T."/>
            <person name="Sideli G.M."/>
            <person name="Gradziel T.M."/>
            <person name="Fresnedo-Ramirez J."/>
        </authorList>
    </citation>
    <scope>NUCLEOTIDE SEQUENCE [LARGE SCALE GENOMIC DNA]</scope>
    <source>
        <strain evidence="2">Clone GOH B32 T37-40</strain>
    </source>
</reference>
<evidence type="ECO:0000313" key="2">
    <source>
        <dbReference type="EMBL" id="KAI5323985.1"/>
    </source>
</evidence>
<feature type="region of interest" description="Disordered" evidence="1">
    <location>
        <begin position="72"/>
        <end position="121"/>
    </location>
</feature>
<feature type="compositionally biased region" description="Basic and acidic residues" evidence="1">
    <location>
        <begin position="98"/>
        <end position="121"/>
    </location>
</feature>
<gene>
    <name evidence="2" type="ORF">L3X38_033058</name>
</gene>
<comment type="caution">
    <text evidence="2">The sequence shown here is derived from an EMBL/GenBank/DDBJ whole genome shotgun (WGS) entry which is preliminary data.</text>
</comment>
<evidence type="ECO:0000256" key="1">
    <source>
        <dbReference type="SAM" id="MobiDB-lite"/>
    </source>
</evidence>
<protein>
    <submittedName>
        <fullName evidence="2">Uncharacterized protein</fullName>
    </submittedName>
</protein>
<dbReference type="EMBL" id="JAJFAZ020000006">
    <property type="protein sequence ID" value="KAI5323985.1"/>
    <property type="molecule type" value="Genomic_DNA"/>
</dbReference>
<evidence type="ECO:0000313" key="3">
    <source>
        <dbReference type="Proteomes" id="UP001054821"/>
    </source>
</evidence>
<organism evidence="2 3">
    <name type="scientific">Prunus dulcis</name>
    <name type="common">Almond</name>
    <name type="synonym">Amygdalus dulcis</name>
    <dbReference type="NCBI Taxonomy" id="3755"/>
    <lineage>
        <taxon>Eukaryota</taxon>
        <taxon>Viridiplantae</taxon>
        <taxon>Streptophyta</taxon>
        <taxon>Embryophyta</taxon>
        <taxon>Tracheophyta</taxon>
        <taxon>Spermatophyta</taxon>
        <taxon>Magnoliopsida</taxon>
        <taxon>eudicotyledons</taxon>
        <taxon>Gunneridae</taxon>
        <taxon>Pentapetalae</taxon>
        <taxon>rosids</taxon>
        <taxon>fabids</taxon>
        <taxon>Rosales</taxon>
        <taxon>Rosaceae</taxon>
        <taxon>Amygdaloideae</taxon>
        <taxon>Amygdaleae</taxon>
        <taxon>Prunus</taxon>
    </lineage>
</organism>
<dbReference type="AlphaFoldDB" id="A0AAD4VF82"/>
<keyword evidence="3" id="KW-1185">Reference proteome</keyword>
<accession>A0AAD4VF82</accession>
<sequence length="121" mass="13614">MQSSSGPSTNELRNKTFCKWHNVWSHATNNCFFRNVAQDLIDRKVLKFPEKATMGVDQNPFPNAQVNMVNANFPRPNQPRPRLDLGGSGKAAAKRRARETQVDPKAKGKAKALDEKIPIRD</sequence>
<proteinExistence type="predicted"/>